<protein>
    <submittedName>
        <fullName evidence="2">Uncharacterized protein</fullName>
    </submittedName>
</protein>
<feature type="region of interest" description="Disordered" evidence="1">
    <location>
        <begin position="1"/>
        <end position="53"/>
    </location>
</feature>
<gene>
    <name evidence="2" type="ORF">B0T16DRAFT_210093</name>
</gene>
<evidence type="ECO:0000313" key="3">
    <source>
        <dbReference type="Proteomes" id="UP001174936"/>
    </source>
</evidence>
<feature type="compositionally biased region" description="Basic and acidic residues" evidence="1">
    <location>
        <begin position="31"/>
        <end position="41"/>
    </location>
</feature>
<dbReference type="EMBL" id="JAULSV010000006">
    <property type="protein sequence ID" value="KAK0641171.1"/>
    <property type="molecule type" value="Genomic_DNA"/>
</dbReference>
<proteinExistence type="predicted"/>
<dbReference type="AlphaFoldDB" id="A0AA39XX14"/>
<evidence type="ECO:0000313" key="2">
    <source>
        <dbReference type="EMBL" id="KAK0641171.1"/>
    </source>
</evidence>
<dbReference type="Proteomes" id="UP001174936">
    <property type="component" value="Unassembled WGS sequence"/>
</dbReference>
<organism evidence="2 3">
    <name type="scientific">Cercophora newfieldiana</name>
    <dbReference type="NCBI Taxonomy" id="92897"/>
    <lineage>
        <taxon>Eukaryota</taxon>
        <taxon>Fungi</taxon>
        <taxon>Dikarya</taxon>
        <taxon>Ascomycota</taxon>
        <taxon>Pezizomycotina</taxon>
        <taxon>Sordariomycetes</taxon>
        <taxon>Sordariomycetidae</taxon>
        <taxon>Sordariales</taxon>
        <taxon>Lasiosphaeriaceae</taxon>
        <taxon>Cercophora</taxon>
    </lineage>
</organism>
<keyword evidence="3" id="KW-1185">Reference proteome</keyword>
<sequence>MPRSAYTGVPLPKQKTAGPVPVGGPASDKNNGQDEEWRRWSEGAAGSGRGGKWEMAEGHERNRVVPGPHACHGRSESILVSLARADRPPKGECIPHVLEWSWPRLSGIINWQRHTPTHQDGSHFEPHLDSRHMHLTNPFSSCPSSFSVISHSCVCIRTFAIPLPRTTPSVTAIKHTCLAVAGSEIFLRPSLDT</sequence>
<evidence type="ECO:0000256" key="1">
    <source>
        <dbReference type="SAM" id="MobiDB-lite"/>
    </source>
</evidence>
<name>A0AA39XX14_9PEZI</name>
<reference evidence="2" key="1">
    <citation type="submission" date="2023-06" db="EMBL/GenBank/DDBJ databases">
        <title>Genome-scale phylogeny and comparative genomics of the fungal order Sordariales.</title>
        <authorList>
            <consortium name="Lawrence Berkeley National Laboratory"/>
            <person name="Hensen N."/>
            <person name="Bonometti L."/>
            <person name="Westerberg I."/>
            <person name="Brannstrom I.O."/>
            <person name="Guillou S."/>
            <person name="Cros-Aarteil S."/>
            <person name="Calhoun S."/>
            <person name="Haridas S."/>
            <person name="Kuo A."/>
            <person name="Mondo S."/>
            <person name="Pangilinan J."/>
            <person name="Riley R."/>
            <person name="Labutti K."/>
            <person name="Andreopoulos B."/>
            <person name="Lipzen A."/>
            <person name="Chen C."/>
            <person name="Yanf M."/>
            <person name="Daum C."/>
            <person name="Ng V."/>
            <person name="Clum A."/>
            <person name="Steindorff A."/>
            <person name="Ohm R."/>
            <person name="Martin F."/>
            <person name="Silar P."/>
            <person name="Natvig D."/>
            <person name="Lalanne C."/>
            <person name="Gautier V."/>
            <person name="Ament-Velasquez S.L."/>
            <person name="Kruys A."/>
            <person name="Hutchinson M.I."/>
            <person name="Powell A.J."/>
            <person name="Barry K."/>
            <person name="Miller A.N."/>
            <person name="Grigoriev I.V."/>
            <person name="Debuchy R."/>
            <person name="Gladieux P."/>
            <person name="Thoren M.H."/>
            <person name="Johannesson H."/>
        </authorList>
    </citation>
    <scope>NUCLEOTIDE SEQUENCE</scope>
    <source>
        <strain evidence="2">SMH2532-1</strain>
    </source>
</reference>
<accession>A0AA39XX14</accession>
<comment type="caution">
    <text evidence="2">The sequence shown here is derived from an EMBL/GenBank/DDBJ whole genome shotgun (WGS) entry which is preliminary data.</text>
</comment>